<evidence type="ECO:0000256" key="1">
    <source>
        <dbReference type="ARBA" id="ARBA00001974"/>
    </source>
</evidence>
<dbReference type="VEuPathDB" id="FungiDB:TSTA_064960"/>
<evidence type="ECO:0000313" key="7">
    <source>
        <dbReference type="EMBL" id="EED23035.1"/>
    </source>
</evidence>
<feature type="domain" description="FAD dependent oxidoreductase" evidence="6">
    <location>
        <begin position="34"/>
        <end position="232"/>
    </location>
</feature>
<evidence type="ECO:0000256" key="4">
    <source>
        <dbReference type="ARBA" id="ARBA00022827"/>
    </source>
</evidence>
<dbReference type="OrthoDB" id="409956at2759"/>
<accession>B8LTF7</accession>
<dbReference type="EMBL" id="EQ962652">
    <property type="protein sequence ID" value="EED23035.1"/>
    <property type="molecule type" value="Genomic_DNA"/>
</dbReference>
<dbReference type="GeneID" id="8108616"/>
<proteinExistence type="inferred from homology"/>
<dbReference type="InterPro" id="IPR023209">
    <property type="entry name" value="DAO"/>
</dbReference>
<sequence length="266" mass="29602">MVIWHLVRSGRVFPKIHLDHQIRIEDFAKDRRTHSTYEFTTVCINTAIYLPWLLSKCLGNGVAFKRAVVEHVTDAACLHENPGHVGQVVVVRNDPGVMTTVSNTTSGQNAMVYMMCRPGGKSFEYTPTSVERKIDTRHTGGGSILGGCYQVNNWEESPDTDLAENIKRGCVTLYPALTQGQGVDELSIIRHGVGFRPLRPQGVRIETEYIRGIPVVHNYGHGGWGYQSSYGCTSASQNAKFLNLCKGLLLFSLFLTKKRKSFIKGN</sequence>
<dbReference type="Proteomes" id="UP000001745">
    <property type="component" value="Unassembled WGS sequence"/>
</dbReference>
<dbReference type="PANTHER" id="PTHR11530">
    <property type="entry name" value="D-AMINO ACID OXIDASE"/>
    <property type="match status" value="1"/>
</dbReference>
<evidence type="ECO:0000313" key="8">
    <source>
        <dbReference type="Proteomes" id="UP000001745"/>
    </source>
</evidence>
<keyword evidence="3" id="KW-0285">Flavoprotein</keyword>
<evidence type="ECO:0000256" key="2">
    <source>
        <dbReference type="ARBA" id="ARBA00006730"/>
    </source>
</evidence>
<reference evidence="8" key="1">
    <citation type="journal article" date="2015" name="Genome Announc.">
        <title>Genome sequence of the AIDS-associated pathogen Penicillium marneffei (ATCC18224) and its near taxonomic relative Talaromyces stipitatus (ATCC10500).</title>
        <authorList>
            <person name="Nierman W.C."/>
            <person name="Fedorova-Abrams N.D."/>
            <person name="Andrianopoulos A."/>
        </authorList>
    </citation>
    <scope>NUCLEOTIDE SEQUENCE [LARGE SCALE GENOMIC DNA]</scope>
    <source>
        <strain evidence="8">ATCC 10500 / CBS 375.48 / QM 6759 / NRRL 1006</strain>
    </source>
</reference>
<dbReference type="InterPro" id="IPR006076">
    <property type="entry name" value="FAD-dep_OxRdtase"/>
</dbReference>
<dbReference type="eggNOG" id="KOG3923">
    <property type="taxonomic scope" value="Eukaryota"/>
</dbReference>
<gene>
    <name evidence="7" type="ORF">TSTA_064960</name>
</gene>
<protein>
    <submittedName>
        <fullName evidence="7">D-amino acid oxidase, putative</fullName>
    </submittedName>
</protein>
<keyword evidence="5" id="KW-0560">Oxidoreductase</keyword>
<name>B8LTF7_TALSN</name>
<dbReference type="STRING" id="441959.B8LTF7"/>
<dbReference type="GO" id="GO:0019478">
    <property type="term" value="P:D-amino acid catabolic process"/>
    <property type="evidence" value="ECO:0007669"/>
    <property type="project" value="TreeGrafter"/>
</dbReference>
<dbReference type="SUPFAM" id="SSF51971">
    <property type="entry name" value="Nucleotide-binding domain"/>
    <property type="match status" value="1"/>
</dbReference>
<dbReference type="PhylomeDB" id="B8LTF7"/>
<dbReference type="RefSeq" id="XP_002340422.1">
    <property type="nucleotide sequence ID" value="XM_002340381.1"/>
</dbReference>
<dbReference type="SUPFAM" id="SSF54373">
    <property type="entry name" value="FAD-linked reductases, C-terminal domain"/>
    <property type="match status" value="1"/>
</dbReference>
<dbReference type="GO" id="GO:0071949">
    <property type="term" value="F:FAD binding"/>
    <property type="evidence" value="ECO:0007669"/>
    <property type="project" value="InterPro"/>
</dbReference>
<keyword evidence="8" id="KW-1185">Reference proteome</keyword>
<dbReference type="Gene3D" id="3.30.9.10">
    <property type="entry name" value="D-Amino Acid Oxidase, subunit A, domain 2"/>
    <property type="match status" value="1"/>
</dbReference>
<dbReference type="PANTHER" id="PTHR11530:SF16">
    <property type="entry name" value="D-AMINO ACID OXIDASE (AFU_ORTHOLOGUE AFUA_5G11290)"/>
    <property type="match status" value="1"/>
</dbReference>
<dbReference type="Pfam" id="PF01266">
    <property type="entry name" value="DAO"/>
    <property type="match status" value="1"/>
</dbReference>
<organism evidence="7 8">
    <name type="scientific">Talaromyces stipitatus (strain ATCC 10500 / CBS 375.48 / QM 6759 / NRRL 1006)</name>
    <name type="common">Penicillium stipitatum</name>
    <dbReference type="NCBI Taxonomy" id="441959"/>
    <lineage>
        <taxon>Eukaryota</taxon>
        <taxon>Fungi</taxon>
        <taxon>Dikarya</taxon>
        <taxon>Ascomycota</taxon>
        <taxon>Pezizomycotina</taxon>
        <taxon>Eurotiomycetes</taxon>
        <taxon>Eurotiomycetidae</taxon>
        <taxon>Eurotiales</taxon>
        <taxon>Trichocomaceae</taxon>
        <taxon>Talaromyces</taxon>
        <taxon>Talaromyces sect. Talaromyces</taxon>
    </lineage>
</organism>
<evidence type="ECO:0000259" key="6">
    <source>
        <dbReference type="Pfam" id="PF01266"/>
    </source>
</evidence>
<keyword evidence="4" id="KW-0274">FAD</keyword>
<dbReference type="GO" id="GO:0005737">
    <property type="term" value="C:cytoplasm"/>
    <property type="evidence" value="ECO:0007669"/>
    <property type="project" value="TreeGrafter"/>
</dbReference>
<comment type="cofactor">
    <cofactor evidence="1">
        <name>FAD</name>
        <dbReference type="ChEBI" id="CHEBI:57692"/>
    </cofactor>
</comment>
<evidence type="ECO:0000256" key="3">
    <source>
        <dbReference type="ARBA" id="ARBA00022630"/>
    </source>
</evidence>
<dbReference type="GO" id="GO:0003884">
    <property type="term" value="F:D-amino-acid oxidase activity"/>
    <property type="evidence" value="ECO:0007669"/>
    <property type="project" value="InterPro"/>
</dbReference>
<dbReference type="InParanoid" id="B8LTF7"/>
<dbReference type="AlphaFoldDB" id="B8LTF7"/>
<evidence type="ECO:0000256" key="5">
    <source>
        <dbReference type="ARBA" id="ARBA00023002"/>
    </source>
</evidence>
<comment type="similarity">
    <text evidence="2">Belongs to the DAMOX/DASOX family.</text>
</comment>
<dbReference type="HOGENOM" id="CLU_1046543_0_0_1"/>